<keyword evidence="3" id="KW-1185">Reference proteome</keyword>
<proteinExistence type="predicted"/>
<evidence type="ECO:0000256" key="1">
    <source>
        <dbReference type="SAM" id="MobiDB-lite"/>
    </source>
</evidence>
<dbReference type="OrthoDB" id="419354at2759"/>
<dbReference type="EMBL" id="CAJNIZ010009628">
    <property type="protein sequence ID" value="CAE7285257.1"/>
    <property type="molecule type" value="Genomic_DNA"/>
</dbReference>
<gene>
    <name evidence="2" type="ORF">SPIL2461_LOCUS6402</name>
</gene>
<protein>
    <submittedName>
        <fullName evidence="2">Uncharacterized protein</fullName>
    </submittedName>
</protein>
<sequence length="226" mass="24699">MARAAAMSGYQQWLQMSDEVKAQAHALTRAFCNEGPLHDEVVDFISGTPRQQLPLLMREAGRLLFVPVNEISVERLHAQTHKQLKHVGQFELLGSTKTFDKVAKQIVYHLDIPSQFLPSLPAFKKSGGGGGGGGGRAEDSSLQQLQQHLLLEKFRNNHMPGTFYTLKKSDVDDFLVAVILPALSVYDVPKRDDDDDDGDDLSLRQLQCDGEQDGVEVSGDGAAGAA</sequence>
<accession>A0A812MVQ9</accession>
<dbReference type="Proteomes" id="UP000649617">
    <property type="component" value="Unassembled WGS sequence"/>
</dbReference>
<comment type="caution">
    <text evidence="2">The sequence shown here is derived from an EMBL/GenBank/DDBJ whole genome shotgun (WGS) entry which is preliminary data.</text>
</comment>
<name>A0A812MVQ9_SYMPI</name>
<evidence type="ECO:0000313" key="3">
    <source>
        <dbReference type="Proteomes" id="UP000649617"/>
    </source>
</evidence>
<reference evidence="2" key="1">
    <citation type="submission" date="2021-02" db="EMBL/GenBank/DDBJ databases">
        <authorList>
            <person name="Dougan E. K."/>
            <person name="Rhodes N."/>
            <person name="Thang M."/>
            <person name="Chan C."/>
        </authorList>
    </citation>
    <scope>NUCLEOTIDE SEQUENCE</scope>
</reference>
<feature type="region of interest" description="Disordered" evidence="1">
    <location>
        <begin position="189"/>
        <end position="226"/>
    </location>
</feature>
<evidence type="ECO:0000313" key="2">
    <source>
        <dbReference type="EMBL" id="CAE7285257.1"/>
    </source>
</evidence>
<organism evidence="2 3">
    <name type="scientific">Symbiodinium pilosum</name>
    <name type="common">Dinoflagellate</name>
    <dbReference type="NCBI Taxonomy" id="2952"/>
    <lineage>
        <taxon>Eukaryota</taxon>
        <taxon>Sar</taxon>
        <taxon>Alveolata</taxon>
        <taxon>Dinophyceae</taxon>
        <taxon>Suessiales</taxon>
        <taxon>Symbiodiniaceae</taxon>
        <taxon>Symbiodinium</taxon>
    </lineage>
</organism>
<dbReference type="AlphaFoldDB" id="A0A812MVQ9"/>